<dbReference type="EMBL" id="QUQM01000003">
    <property type="protein sequence ID" value="KAA8648500.1"/>
    <property type="molecule type" value="Genomic_DNA"/>
</dbReference>
<comment type="caution">
    <text evidence="1">The sequence shown here is derived from an EMBL/GenBank/DDBJ whole genome shotgun (WGS) entry which is preliminary data.</text>
</comment>
<organism evidence="1 2">
    <name type="scientific">Aspergillus tanneri</name>
    <dbReference type="NCBI Taxonomy" id="1220188"/>
    <lineage>
        <taxon>Eukaryota</taxon>
        <taxon>Fungi</taxon>
        <taxon>Dikarya</taxon>
        <taxon>Ascomycota</taxon>
        <taxon>Pezizomycotina</taxon>
        <taxon>Eurotiomycetes</taxon>
        <taxon>Eurotiomycetidae</taxon>
        <taxon>Eurotiales</taxon>
        <taxon>Aspergillaceae</taxon>
        <taxon>Aspergillus</taxon>
        <taxon>Aspergillus subgen. Circumdati</taxon>
    </lineage>
</organism>
<dbReference type="OrthoDB" id="5360374at2759"/>
<reference evidence="1 2" key="1">
    <citation type="submission" date="2019-08" db="EMBL/GenBank/DDBJ databases">
        <title>The genome sequence of a newly discovered highly antifungal drug resistant Aspergillus species, Aspergillus tanneri NIH 1004.</title>
        <authorList>
            <person name="Mounaud S."/>
            <person name="Singh I."/>
            <person name="Joardar V."/>
            <person name="Pakala S."/>
            <person name="Pakala S."/>
            <person name="Venepally P."/>
            <person name="Chung J.K."/>
            <person name="Losada L."/>
            <person name="Nierman W.C."/>
        </authorList>
    </citation>
    <scope>NUCLEOTIDE SEQUENCE [LARGE SCALE GENOMIC DNA]</scope>
    <source>
        <strain evidence="1 2">NIH1004</strain>
    </source>
</reference>
<gene>
    <name evidence="1" type="ORF">ATNIH1004_004385</name>
</gene>
<dbReference type="GeneID" id="54327087"/>
<dbReference type="AlphaFoldDB" id="A0A5M9MT28"/>
<dbReference type="Proteomes" id="UP000324241">
    <property type="component" value="Unassembled WGS sequence"/>
</dbReference>
<dbReference type="RefSeq" id="XP_033427861.1">
    <property type="nucleotide sequence ID" value="XM_033569055.1"/>
</dbReference>
<evidence type="ECO:0000313" key="2">
    <source>
        <dbReference type="Proteomes" id="UP000324241"/>
    </source>
</evidence>
<proteinExistence type="predicted"/>
<evidence type="ECO:0000313" key="1">
    <source>
        <dbReference type="EMBL" id="KAA8648500.1"/>
    </source>
</evidence>
<sequence>MGRLQCPNFEILRASLIAVKIATTFLDLPLIKMTVAGVVGESVTGRIQCIVRRENSKYVLVFRLVIAKPENADDRDVTDKPLGEASPKWKRDRGGYCALSAGVG</sequence>
<protein>
    <submittedName>
        <fullName evidence="1">Uncharacterized protein</fullName>
    </submittedName>
</protein>
<name>A0A5M9MT28_9EURO</name>
<accession>A0A5M9MT28</accession>